<protein>
    <submittedName>
        <fullName evidence="7">C-type cytochrome</fullName>
    </submittedName>
</protein>
<reference evidence="8" key="1">
    <citation type="journal article" date="2019" name="Int. J. Syst. Evol. Microbiol.">
        <title>The Global Catalogue of Microorganisms (GCM) 10K type strain sequencing project: providing services to taxonomists for standard genome sequencing and annotation.</title>
        <authorList>
            <consortium name="The Broad Institute Genomics Platform"/>
            <consortium name="The Broad Institute Genome Sequencing Center for Infectious Disease"/>
            <person name="Wu L."/>
            <person name="Ma J."/>
        </authorList>
    </citation>
    <scope>NUCLEOTIDE SEQUENCE [LARGE SCALE GENOMIC DNA]</scope>
    <source>
        <strain evidence="8">CECT 8288</strain>
    </source>
</reference>
<evidence type="ECO:0000256" key="6">
    <source>
        <dbReference type="SAM" id="SignalP"/>
    </source>
</evidence>
<dbReference type="InterPro" id="IPR015984">
    <property type="entry name" value="Cyt_c_prime_subgr"/>
</dbReference>
<keyword evidence="6" id="KW-0732">Signal</keyword>
<gene>
    <name evidence="7" type="ORF">ACFOND_12185</name>
</gene>
<dbReference type="Proteomes" id="UP001595710">
    <property type="component" value="Unassembled WGS sequence"/>
</dbReference>
<dbReference type="RefSeq" id="WP_290281264.1">
    <property type="nucleotide sequence ID" value="NZ_JAUFQI010000001.1"/>
</dbReference>
<keyword evidence="4" id="KW-0249">Electron transport</keyword>
<dbReference type="EMBL" id="JBHRYN010000012">
    <property type="protein sequence ID" value="MFC3702402.1"/>
    <property type="molecule type" value="Genomic_DNA"/>
</dbReference>
<proteinExistence type="predicted"/>
<evidence type="ECO:0000256" key="5">
    <source>
        <dbReference type="ARBA" id="ARBA00023004"/>
    </source>
</evidence>
<keyword evidence="1" id="KW-0813">Transport</keyword>
<feature type="chain" id="PRO_5045927005" evidence="6">
    <location>
        <begin position="24"/>
        <end position="153"/>
    </location>
</feature>
<keyword evidence="2" id="KW-0349">Heme</keyword>
<comment type="caution">
    <text evidence="7">The sequence shown here is derived from an EMBL/GenBank/DDBJ whole genome shotgun (WGS) entry which is preliminary data.</text>
</comment>
<evidence type="ECO:0000313" key="7">
    <source>
        <dbReference type="EMBL" id="MFC3702402.1"/>
    </source>
</evidence>
<name>A0ABV7WT56_9GAMM</name>
<dbReference type="InterPro" id="IPR010980">
    <property type="entry name" value="Cyt_c/b562"/>
</dbReference>
<evidence type="ECO:0000256" key="1">
    <source>
        <dbReference type="ARBA" id="ARBA00022448"/>
    </source>
</evidence>
<keyword evidence="3" id="KW-0479">Metal-binding</keyword>
<dbReference type="PIRSF" id="PIRSF000027">
    <property type="entry name" value="Cytc_c_prime"/>
    <property type="match status" value="1"/>
</dbReference>
<dbReference type="Pfam" id="PF01322">
    <property type="entry name" value="Cytochrom_C_2"/>
    <property type="match status" value="1"/>
</dbReference>
<dbReference type="SUPFAM" id="SSF47175">
    <property type="entry name" value="Cytochromes"/>
    <property type="match status" value="1"/>
</dbReference>
<dbReference type="PRINTS" id="PR00608">
    <property type="entry name" value="CYTCHROMECII"/>
</dbReference>
<dbReference type="InterPro" id="IPR002321">
    <property type="entry name" value="Cyt_c_II"/>
</dbReference>
<accession>A0ABV7WT56</accession>
<organism evidence="7 8">
    <name type="scientific">Reinekea marina</name>
    <dbReference type="NCBI Taxonomy" id="1310421"/>
    <lineage>
        <taxon>Bacteria</taxon>
        <taxon>Pseudomonadati</taxon>
        <taxon>Pseudomonadota</taxon>
        <taxon>Gammaproteobacteria</taxon>
        <taxon>Oceanospirillales</taxon>
        <taxon>Saccharospirillaceae</taxon>
        <taxon>Reinekea</taxon>
    </lineage>
</organism>
<dbReference type="InterPro" id="IPR012127">
    <property type="entry name" value="Cyt_c_prime"/>
</dbReference>
<evidence type="ECO:0000313" key="8">
    <source>
        <dbReference type="Proteomes" id="UP001595710"/>
    </source>
</evidence>
<feature type="signal peptide" evidence="6">
    <location>
        <begin position="1"/>
        <end position="23"/>
    </location>
</feature>
<evidence type="ECO:0000256" key="4">
    <source>
        <dbReference type="ARBA" id="ARBA00022982"/>
    </source>
</evidence>
<evidence type="ECO:0000256" key="2">
    <source>
        <dbReference type="ARBA" id="ARBA00022617"/>
    </source>
</evidence>
<keyword evidence="8" id="KW-1185">Reference proteome</keyword>
<dbReference type="PROSITE" id="PS51009">
    <property type="entry name" value="CYTCII"/>
    <property type="match status" value="1"/>
</dbReference>
<evidence type="ECO:0000256" key="3">
    <source>
        <dbReference type="ARBA" id="ARBA00022723"/>
    </source>
</evidence>
<dbReference type="Gene3D" id="1.20.120.10">
    <property type="entry name" value="Cytochrome c/b562"/>
    <property type="match status" value="1"/>
</dbReference>
<sequence length="153" mass="16284">MNISKTVLTLCICALLASVAAHADEYESEIKARQAFMQILAYNNGMLAAMVRGKVPYDAEQATIAARNVSLAASMNNGSMWPAGSDLDSHEGTVAKKEIWSTWPEAGNIFNELAMASTSLEAEAGKGVDALKAAMGPVGDACSSCHKNFRQKR</sequence>
<keyword evidence="5" id="KW-0408">Iron</keyword>